<evidence type="ECO:0000313" key="2">
    <source>
        <dbReference type="EMBL" id="OXU18966.1"/>
    </source>
</evidence>
<comment type="caution">
    <text evidence="2">The sequence shown here is derived from an EMBL/GenBank/DDBJ whole genome shotgun (WGS) entry which is preliminary data.</text>
</comment>
<dbReference type="EMBL" id="NNAY01003715">
    <property type="protein sequence ID" value="OXU18966.1"/>
    <property type="molecule type" value="Genomic_DNA"/>
</dbReference>
<gene>
    <name evidence="2" type="ORF">TSAR_008987</name>
</gene>
<sequence length="101" mass="11332">MKVTEKKDDSNGKGSAHPEIPHMFARRTQAYIEATGEYRAKSRIANKVSPLSGELRNYHRVITRPVELVSIKGRYVSGIPASRYSQEEEEEEEASVPSAVK</sequence>
<organism evidence="2 3">
    <name type="scientific">Trichomalopsis sarcophagae</name>
    <dbReference type="NCBI Taxonomy" id="543379"/>
    <lineage>
        <taxon>Eukaryota</taxon>
        <taxon>Metazoa</taxon>
        <taxon>Ecdysozoa</taxon>
        <taxon>Arthropoda</taxon>
        <taxon>Hexapoda</taxon>
        <taxon>Insecta</taxon>
        <taxon>Pterygota</taxon>
        <taxon>Neoptera</taxon>
        <taxon>Endopterygota</taxon>
        <taxon>Hymenoptera</taxon>
        <taxon>Apocrita</taxon>
        <taxon>Proctotrupomorpha</taxon>
        <taxon>Chalcidoidea</taxon>
        <taxon>Pteromalidae</taxon>
        <taxon>Pteromalinae</taxon>
        <taxon>Trichomalopsis</taxon>
    </lineage>
</organism>
<evidence type="ECO:0000313" key="3">
    <source>
        <dbReference type="Proteomes" id="UP000215335"/>
    </source>
</evidence>
<accession>A0A232EKT0</accession>
<proteinExistence type="predicted"/>
<feature type="region of interest" description="Disordered" evidence="1">
    <location>
        <begin position="79"/>
        <end position="101"/>
    </location>
</feature>
<evidence type="ECO:0000256" key="1">
    <source>
        <dbReference type="SAM" id="MobiDB-lite"/>
    </source>
</evidence>
<reference evidence="2 3" key="1">
    <citation type="journal article" date="2017" name="Curr. Biol.">
        <title>The Evolution of Venom by Co-option of Single-Copy Genes.</title>
        <authorList>
            <person name="Martinson E.O."/>
            <person name="Mrinalini"/>
            <person name="Kelkar Y.D."/>
            <person name="Chang C.H."/>
            <person name="Werren J.H."/>
        </authorList>
    </citation>
    <scope>NUCLEOTIDE SEQUENCE [LARGE SCALE GENOMIC DNA]</scope>
    <source>
        <strain evidence="2 3">Alberta</strain>
        <tissue evidence="2">Whole body</tissue>
    </source>
</reference>
<dbReference type="Proteomes" id="UP000215335">
    <property type="component" value="Unassembled WGS sequence"/>
</dbReference>
<dbReference type="AlphaFoldDB" id="A0A232EKT0"/>
<protein>
    <submittedName>
        <fullName evidence="2">Uncharacterized protein</fullName>
    </submittedName>
</protein>
<keyword evidence="3" id="KW-1185">Reference proteome</keyword>
<feature type="region of interest" description="Disordered" evidence="1">
    <location>
        <begin position="1"/>
        <end position="22"/>
    </location>
</feature>
<name>A0A232EKT0_9HYME</name>
<feature type="compositionally biased region" description="Basic and acidic residues" evidence="1">
    <location>
        <begin position="1"/>
        <end position="11"/>
    </location>
</feature>